<gene>
    <name evidence="2" type="ORF">IAC77_02010</name>
</gene>
<comment type="caution">
    <text evidence="2">The sequence shown here is derived from an EMBL/GenBank/DDBJ whole genome shotgun (WGS) entry which is preliminary data.</text>
</comment>
<dbReference type="Proteomes" id="UP000721442">
    <property type="component" value="Unassembled WGS sequence"/>
</dbReference>
<dbReference type="SUPFAM" id="SSF56925">
    <property type="entry name" value="OMPA-like"/>
    <property type="match status" value="1"/>
</dbReference>
<protein>
    <recommendedName>
        <fullName evidence="4">Outer membrane protein beta-barrel domain-containing protein</fullName>
    </recommendedName>
</protein>
<name>A0A940DE06_9PROT</name>
<feature type="chain" id="PRO_5037091680" description="Outer membrane protein beta-barrel domain-containing protein" evidence="1">
    <location>
        <begin position="24"/>
        <end position="324"/>
    </location>
</feature>
<evidence type="ECO:0000256" key="1">
    <source>
        <dbReference type="SAM" id="SignalP"/>
    </source>
</evidence>
<dbReference type="EMBL" id="JADINE010000028">
    <property type="protein sequence ID" value="MBO8407217.1"/>
    <property type="molecule type" value="Genomic_DNA"/>
</dbReference>
<organism evidence="2 3">
    <name type="scientific">Candidatus Enterousia excrementavium</name>
    <dbReference type="NCBI Taxonomy" id="2840789"/>
    <lineage>
        <taxon>Bacteria</taxon>
        <taxon>Pseudomonadati</taxon>
        <taxon>Pseudomonadota</taxon>
        <taxon>Alphaproteobacteria</taxon>
        <taxon>Candidatus Enterousia</taxon>
    </lineage>
</organism>
<dbReference type="AlphaFoldDB" id="A0A940DE06"/>
<proteinExistence type="predicted"/>
<evidence type="ECO:0008006" key="4">
    <source>
        <dbReference type="Google" id="ProtNLM"/>
    </source>
</evidence>
<reference evidence="2" key="2">
    <citation type="journal article" date="2021" name="PeerJ">
        <title>Extensive microbial diversity within the chicken gut microbiome revealed by metagenomics and culture.</title>
        <authorList>
            <person name="Gilroy R."/>
            <person name="Ravi A."/>
            <person name="Getino M."/>
            <person name="Pursley I."/>
            <person name="Horton D.L."/>
            <person name="Alikhan N.F."/>
            <person name="Baker D."/>
            <person name="Gharbi K."/>
            <person name="Hall N."/>
            <person name="Watson M."/>
            <person name="Adriaenssens E.M."/>
            <person name="Foster-Nyarko E."/>
            <person name="Jarju S."/>
            <person name="Secka A."/>
            <person name="Antonio M."/>
            <person name="Oren A."/>
            <person name="Chaudhuri R.R."/>
            <person name="La Ragione R."/>
            <person name="Hildebrand F."/>
            <person name="Pallen M.J."/>
        </authorList>
    </citation>
    <scope>NUCLEOTIDE SEQUENCE</scope>
    <source>
        <strain evidence="2">B1-16210</strain>
    </source>
</reference>
<dbReference type="InterPro" id="IPR011250">
    <property type="entry name" value="OMP/PagP_B-barrel"/>
</dbReference>
<reference evidence="2" key="1">
    <citation type="submission" date="2020-10" db="EMBL/GenBank/DDBJ databases">
        <authorList>
            <person name="Gilroy R."/>
        </authorList>
    </citation>
    <scope>NUCLEOTIDE SEQUENCE</scope>
    <source>
        <strain evidence="2">B1-16210</strain>
    </source>
</reference>
<sequence length="324" mass="35625">MKKCRNLLLLSVLSCLVCAPARADWEYPGYYVGDGAYVDDGGRFVVSVRGGASFGFGSIKNEIGELTPRYYSDGVSILSELAYLQGVEQGLYEDYSFVGYINLGDLPASKDYEAFTFAAGASVGWTIPNSSQWRIELGWDHISETEYNASPFLEGEAELLGTTEGGIALISSGAVQSSVTTDIISVMAFYDFYDGVQKPARKMIPYVGFGVGYADITTVLNMTDLYGDLSLIAELLPYGDKAGDLEPIQFYRSERTTANIAGLVALGFSYGINENIYFDFGARVAYIPRIRCSLSNKDGTLYRDWFSSENTIYANIMLGLRFEF</sequence>
<accession>A0A940DE06</accession>
<evidence type="ECO:0000313" key="3">
    <source>
        <dbReference type="Proteomes" id="UP000721442"/>
    </source>
</evidence>
<keyword evidence="1" id="KW-0732">Signal</keyword>
<dbReference type="Gene3D" id="2.40.160.20">
    <property type="match status" value="1"/>
</dbReference>
<evidence type="ECO:0000313" key="2">
    <source>
        <dbReference type="EMBL" id="MBO8407217.1"/>
    </source>
</evidence>
<feature type="signal peptide" evidence="1">
    <location>
        <begin position="1"/>
        <end position="23"/>
    </location>
</feature>